<proteinExistence type="predicted"/>
<dbReference type="RefSeq" id="WP_094093074.1">
    <property type="nucleotide sequence ID" value="NZ_BMHF01000001.1"/>
</dbReference>
<dbReference type="CDD" id="cd10917">
    <property type="entry name" value="CE4_NodB_like_6s_7s"/>
    <property type="match status" value="1"/>
</dbReference>
<evidence type="ECO:0000256" key="3">
    <source>
        <dbReference type="SAM" id="MobiDB-lite"/>
    </source>
</evidence>
<dbReference type="Gene3D" id="3.20.20.370">
    <property type="entry name" value="Glycoside hydrolase/deacetylase"/>
    <property type="match status" value="1"/>
</dbReference>
<protein>
    <recommendedName>
        <fullName evidence="4">NodB homology domain-containing protein</fullName>
    </recommendedName>
</protein>
<comment type="caution">
    <text evidence="5">The sequence shown here is derived from an EMBL/GenBank/DDBJ whole genome shotgun (WGS) entry which is preliminary data.</text>
</comment>
<dbReference type="InterPro" id="IPR011330">
    <property type="entry name" value="Glyco_hydro/deAcase_b/a-brl"/>
</dbReference>
<feature type="compositionally biased region" description="Basic and acidic residues" evidence="3">
    <location>
        <begin position="29"/>
        <end position="39"/>
    </location>
</feature>
<reference evidence="6" key="1">
    <citation type="journal article" date="2019" name="Int. J. Syst. Evol. Microbiol.">
        <title>The Global Catalogue of Microorganisms (GCM) 10K type strain sequencing project: providing services to taxonomists for standard genome sequencing and annotation.</title>
        <authorList>
            <consortium name="The Broad Institute Genomics Platform"/>
            <consortium name="The Broad Institute Genome Sequencing Center for Infectious Disease"/>
            <person name="Wu L."/>
            <person name="Ma J."/>
        </authorList>
    </citation>
    <scope>NUCLEOTIDE SEQUENCE [LARGE SCALE GENOMIC DNA]</scope>
    <source>
        <strain evidence="6">CGMCC 1.15044</strain>
    </source>
</reference>
<evidence type="ECO:0000313" key="5">
    <source>
        <dbReference type="EMBL" id="GGA25271.1"/>
    </source>
</evidence>
<keyword evidence="6" id="KW-1185">Reference proteome</keyword>
<organism evidence="5 6">
    <name type="scientific">Paenibacillus physcomitrellae</name>
    <dbReference type="NCBI Taxonomy" id="1619311"/>
    <lineage>
        <taxon>Bacteria</taxon>
        <taxon>Bacillati</taxon>
        <taxon>Bacillota</taxon>
        <taxon>Bacilli</taxon>
        <taxon>Bacillales</taxon>
        <taxon>Paenibacillaceae</taxon>
        <taxon>Paenibacillus</taxon>
    </lineage>
</organism>
<dbReference type="InterPro" id="IPR002509">
    <property type="entry name" value="NODB_dom"/>
</dbReference>
<dbReference type="PROSITE" id="PS51677">
    <property type="entry name" value="NODB"/>
    <property type="match status" value="1"/>
</dbReference>
<evidence type="ECO:0000313" key="6">
    <source>
        <dbReference type="Proteomes" id="UP000609323"/>
    </source>
</evidence>
<accession>A0ABQ1FRL2</accession>
<dbReference type="PANTHER" id="PTHR10587">
    <property type="entry name" value="GLYCOSYL TRANSFERASE-RELATED"/>
    <property type="match status" value="1"/>
</dbReference>
<evidence type="ECO:0000259" key="4">
    <source>
        <dbReference type="PROSITE" id="PS51677"/>
    </source>
</evidence>
<keyword evidence="1" id="KW-0479">Metal-binding</keyword>
<evidence type="ECO:0000256" key="2">
    <source>
        <dbReference type="ARBA" id="ARBA00022801"/>
    </source>
</evidence>
<feature type="domain" description="NodB homology" evidence="4">
    <location>
        <begin position="73"/>
        <end position="256"/>
    </location>
</feature>
<dbReference type="EMBL" id="BMHF01000001">
    <property type="protein sequence ID" value="GGA25271.1"/>
    <property type="molecule type" value="Genomic_DNA"/>
</dbReference>
<dbReference type="SUPFAM" id="SSF88713">
    <property type="entry name" value="Glycoside hydrolase/deacetylase"/>
    <property type="match status" value="1"/>
</dbReference>
<dbReference type="PANTHER" id="PTHR10587:SF133">
    <property type="entry name" value="CHITIN DEACETYLASE 1-RELATED"/>
    <property type="match status" value="1"/>
</dbReference>
<dbReference type="Pfam" id="PF01522">
    <property type="entry name" value="Polysacc_deac_1"/>
    <property type="match status" value="1"/>
</dbReference>
<evidence type="ECO:0000256" key="1">
    <source>
        <dbReference type="ARBA" id="ARBA00022723"/>
    </source>
</evidence>
<feature type="region of interest" description="Disordered" evidence="3">
    <location>
        <begin position="25"/>
        <end position="44"/>
    </location>
</feature>
<dbReference type="InterPro" id="IPR050248">
    <property type="entry name" value="Polysacc_deacetylase_ArnD"/>
</dbReference>
<keyword evidence="2" id="KW-0378">Hydrolase</keyword>
<dbReference type="Proteomes" id="UP000609323">
    <property type="component" value="Unassembled WGS sequence"/>
</dbReference>
<gene>
    <name evidence="5" type="ORF">GCM10010917_07750</name>
</gene>
<name>A0ABQ1FRL2_9BACL</name>
<sequence length="280" mass="31660">MYHSRLAAIMLLVLLTVIAVPVSGQEPSQDSRESGKKQDTPSFHQNEVHTLSLAELRRKYADTFKFKGSRSAKQIALTFDDVPDPRFTPQILNVLKEKKVKATFFVVGSRAKKHPALVRMIQKQGHAIGNHSYSHPVLKDLSMKEFKLEIERTEQVLEKINGQKPLLIRPPYGEINEEQVRWARRGGYKIVNWNVDSEDWKGIRKEKVIRNVLDHAGPGSIVLQHAGGGVGSDLSGTIEALPVIIDELKARGYQFVTVPELLHTPEYRASQEVLPYPFRL</sequence>